<proteinExistence type="predicted"/>
<dbReference type="EMBL" id="MOMC01000085">
    <property type="protein sequence ID" value="ONH23474.1"/>
    <property type="molecule type" value="Genomic_DNA"/>
</dbReference>
<organism evidence="1 2">
    <name type="scientific">Pseudofrankia asymbiotica</name>
    <dbReference type="NCBI Taxonomy" id="1834516"/>
    <lineage>
        <taxon>Bacteria</taxon>
        <taxon>Bacillati</taxon>
        <taxon>Actinomycetota</taxon>
        <taxon>Actinomycetes</taxon>
        <taxon>Frankiales</taxon>
        <taxon>Frankiaceae</taxon>
        <taxon>Pseudofrankia</taxon>
    </lineage>
</organism>
<gene>
    <name evidence="1" type="ORF">BL253_32855</name>
</gene>
<comment type="caution">
    <text evidence="1">The sequence shown here is derived from an EMBL/GenBank/DDBJ whole genome shotgun (WGS) entry which is preliminary data.</text>
</comment>
<dbReference type="AlphaFoldDB" id="A0A1V2I179"/>
<name>A0A1V2I179_9ACTN</name>
<protein>
    <submittedName>
        <fullName evidence="1">Uncharacterized protein</fullName>
    </submittedName>
</protein>
<evidence type="ECO:0000313" key="1">
    <source>
        <dbReference type="EMBL" id="ONH23474.1"/>
    </source>
</evidence>
<dbReference type="STRING" id="1834516.BL253_32855"/>
<reference evidence="2" key="1">
    <citation type="submission" date="2016-10" db="EMBL/GenBank/DDBJ databases">
        <title>Frankia sp. NRRL B-16386 Genome sequencing.</title>
        <authorList>
            <person name="Ghodhbane-Gtari F."/>
            <person name="Swanson E."/>
            <person name="Gueddou A."/>
            <person name="Hezbri K."/>
            <person name="Ktari K."/>
            <person name="Nouioui I."/>
            <person name="Morris K."/>
            <person name="Simpson S."/>
            <person name="Abebe-Akele F."/>
            <person name="Thomas K."/>
            <person name="Gtari M."/>
            <person name="Tisa L.S."/>
        </authorList>
    </citation>
    <scope>NUCLEOTIDE SEQUENCE [LARGE SCALE GENOMIC DNA]</scope>
    <source>
        <strain evidence="2">NRRL B-16386</strain>
    </source>
</reference>
<dbReference type="Proteomes" id="UP000188929">
    <property type="component" value="Unassembled WGS sequence"/>
</dbReference>
<keyword evidence="2" id="KW-1185">Reference proteome</keyword>
<evidence type="ECO:0000313" key="2">
    <source>
        <dbReference type="Proteomes" id="UP000188929"/>
    </source>
</evidence>
<accession>A0A1V2I179</accession>
<sequence length="122" mass="12558">MRQPVKVPDRRAAFDSAHLGLGQAEPPTKPFLADGSAVVRVHAVRHGHQPDVLSSKGVAELIGVPELVRELRRLVLFQTAAAQAASTTGAGVVACQTASAGVAVPAGCGVHISPYLLPIVVV</sequence>